<dbReference type="Proteomes" id="UP000248272">
    <property type="component" value="Unassembled WGS sequence"/>
</dbReference>
<proteinExistence type="predicted"/>
<name>A0A2Z6UWT7_MICAE</name>
<dbReference type="InterPro" id="IPR059206">
    <property type="entry name" value="Sll1717-like"/>
</dbReference>
<dbReference type="EMBL" id="BDSG01000036">
    <property type="protein sequence ID" value="GBL10328.1"/>
    <property type="molecule type" value="Genomic_DNA"/>
</dbReference>
<gene>
    <name evidence="1" type="ORF">MSj_01816</name>
</gene>
<dbReference type="InterPro" id="IPR027417">
    <property type="entry name" value="P-loop_NTPase"/>
</dbReference>
<comment type="caution">
    <text evidence="1">The sequence shown here is derived from an EMBL/GenBank/DDBJ whole genome shotgun (WGS) entry which is preliminary data.</text>
</comment>
<reference evidence="1 2" key="1">
    <citation type="journal article" date="2018" name="Front. Microbiol.">
        <title>Adaptation of the Freshwater Bloom-Forming Cyanobacterium Microcystis aeruginosa to Brackish Water Is Driven by Recent Horizontal Transfer of Sucrose Genes.</title>
        <authorList>
            <person name="Tanabe Y."/>
            <person name="Hodoki Y."/>
            <person name="Sano T."/>
            <person name="Tada K."/>
            <person name="Watanabe M.M."/>
        </authorList>
    </citation>
    <scope>NUCLEOTIDE SEQUENCE [LARGE SCALE GENOMIC DNA]</scope>
    <source>
        <strain evidence="1 2">Sj</strain>
    </source>
</reference>
<dbReference type="RefSeq" id="WP_110578910.1">
    <property type="nucleotide sequence ID" value="NZ_BDSG01000036.1"/>
</dbReference>
<dbReference type="AlphaFoldDB" id="A0A2Z6UWT7"/>
<dbReference type="NCBIfam" id="NF047389">
    <property type="entry name" value="ATPase_Sll1717"/>
    <property type="match status" value="1"/>
</dbReference>
<protein>
    <submittedName>
        <fullName evidence="1">Uncharacterized protein</fullName>
    </submittedName>
</protein>
<accession>A0A2Z6UWT7</accession>
<evidence type="ECO:0000313" key="2">
    <source>
        <dbReference type="Proteomes" id="UP000248272"/>
    </source>
</evidence>
<sequence>MPPSQTASLPDDALWNLFFGKDDAESDSAAGGLLRQGFLQTAAYEAALRGRKSLIIGRKGSGKSAICLMLKARSGDGECVSLVTPDEISADEIRRFELAGITPEQSKVLVWRYVFSVQIAKYILALARHYFDTDANFPDEIREIRTFLIDNGEVDDLKIHEKFWRVLERIKVSISLEAFGAKLSTEVAPSPGIRANSQLDEIEKRIRIALDVLPTSNRPKLLLLVDQIEKVWSNDRNSDLMVIGLLLASKHISNAFQRNDDNGKHIKDVNCIVFLRLDIYDLLSFQNRDYFRGEEMHIAWDANALINLAVARAQASVGVKFSSDSLWRDLFPQNINSKNITDFIVQHTLMRPREIIQLCNACVDAAQKNGHTRIQEEDVQEAMRLYSNWKVSDLVNEYQINYPFLSRLFVLFSNTSFLISRHLLEQKLNKVTDALCNQYKEFSHVFSLDGVLTVLYSIGFLGVIRNEQTAYVFNDPNTIEYYETQFVIHPAFREALRSTSSVDLIPYEPTLFAASVEQIASEFNIGLSSRRGSVKGIRSSRPFLFVRYVREMCDRIEMITAKSRLPEEVRAEIRRNLRSVSADVENIIHSDGEIPVYDLSQRVLRFFINLRAKLRASQLLEDEHNKELGYIVESAVEELERGLAYGEFLE</sequence>
<dbReference type="SUPFAM" id="SSF52540">
    <property type="entry name" value="P-loop containing nucleoside triphosphate hydrolases"/>
    <property type="match status" value="1"/>
</dbReference>
<evidence type="ECO:0000313" key="1">
    <source>
        <dbReference type="EMBL" id="GBL10328.1"/>
    </source>
</evidence>
<organism evidence="1 2">
    <name type="scientific">Microcystis aeruginosa Sj</name>
    <dbReference type="NCBI Taxonomy" id="1979544"/>
    <lineage>
        <taxon>Bacteria</taxon>
        <taxon>Bacillati</taxon>
        <taxon>Cyanobacteriota</taxon>
        <taxon>Cyanophyceae</taxon>
        <taxon>Oscillatoriophycideae</taxon>
        <taxon>Chroococcales</taxon>
        <taxon>Microcystaceae</taxon>
        <taxon>Microcystis</taxon>
    </lineage>
</organism>